<evidence type="ECO:0000313" key="2">
    <source>
        <dbReference type="EMBL" id="CAF3887198.1"/>
    </source>
</evidence>
<dbReference type="EMBL" id="CAJOBC010006104">
    <property type="protein sequence ID" value="CAF3887198.1"/>
    <property type="molecule type" value="Genomic_DNA"/>
</dbReference>
<accession>A0A814QQD8</accession>
<keyword evidence="3" id="KW-1185">Reference proteome</keyword>
<evidence type="ECO:0008006" key="4">
    <source>
        <dbReference type="Google" id="ProtNLM"/>
    </source>
</evidence>
<evidence type="ECO:0000313" key="1">
    <source>
        <dbReference type="EMBL" id="CAF1123705.1"/>
    </source>
</evidence>
<comment type="caution">
    <text evidence="1">The sequence shown here is derived from an EMBL/GenBank/DDBJ whole genome shotgun (WGS) entry which is preliminary data.</text>
</comment>
<reference evidence="1" key="1">
    <citation type="submission" date="2021-02" db="EMBL/GenBank/DDBJ databases">
        <authorList>
            <person name="Nowell W R."/>
        </authorList>
    </citation>
    <scope>NUCLEOTIDE SEQUENCE</scope>
</reference>
<protein>
    <recommendedName>
        <fullName evidence="4">Reverse transcriptase domain-containing protein</fullName>
    </recommendedName>
</protein>
<organism evidence="1 3">
    <name type="scientific">Didymodactylos carnosus</name>
    <dbReference type="NCBI Taxonomy" id="1234261"/>
    <lineage>
        <taxon>Eukaryota</taxon>
        <taxon>Metazoa</taxon>
        <taxon>Spiralia</taxon>
        <taxon>Gnathifera</taxon>
        <taxon>Rotifera</taxon>
        <taxon>Eurotatoria</taxon>
        <taxon>Bdelloidea</taxon>
        <taxon>Philodinida</taxon>
        <taxon>Philodinidae</taxon>
        <taxon>Didymodactylos</taxon>
    </lineage>
</organism>
<dbReference type="PANTHER" id="PTHR21301:SF10">
    <property type="entry name" value="REVERSE TRANSCRIPTASE DOMAIN-CONTAINING PROTEIN"/>
    <property type="match status" value="1"/>
</dbReference>
<proteinExistence type="predicted"/>
<gene>
    <name evidence="1" type="ORF">GPM918_LOCUS19822</name>
    <name evidence="2" type="ORF">SRO942_LOCUS19819</name>
</gene>
<dbReference type="Proteomes" id="UP000663829">
    <property type="component" value="Unassembled WGS sequence"/>
</dbReference>
<dbReference type="AlphaFoldDB" id="A0A814QQD8"/>
<name>A0A814QQD8_9BILA</name>
<evidence type="ECO:0000313" key="3">
    <source>
        <dbReference type="Proteomes" id="UP000663829"/>
    </source>
</evidence>
<dbReference type="PANTHER" id="PTHR21301">
    <property type="entry name" value="REVERSE TRANSCRIPTASE"/>
    <property type="match status" value="1"/>
</dbReference>
<dbReference type="Proteomes" id="UP000681722">
    <property type="component" value="Unassembled WGS sequence"/>
</dbReference>
<dbReference type="EMBL" id="CAJNOQ010006104">
    <property type="protein sequence ID" value="CAF1123705.1"/>
    <property type="molecule type" value="Genomic_DNA"/>
</dbReference>
<dbReference type="OrthoDB" id="9909555at2759"/>
<sequence>MSACSIEKCPLCGWKYAITIKELNLLNTKTDIEYMYYCMKKCSLINNTNSANIKGLLNEFGNTVKKRLKLDIPNLSNDEIEAIKTLINDKSLIISKADKGNAVVVLNREDYLQKGQSILDDKRAFKQLNENPTDEREKKFIDFLLKLKKKKVITDDEYKRMRLDAGSRTPEAYFLVKVHKSNQPVRPIILSYDAYNYKTAKFLANLLSPVMKEGSSYIKDSFDFIRMNFINKDSTGLMFSLDVSSLFTNVSLEKSVDIAMRKIRQYHLDWKISDNNLRELFYICTKKN</sequence>